<protein>
    <submittedName>
        <fullName evidence="1">Uncharacterized protein</fullName>
    </submittedName>
</protein>
<dbReference type="AlphaFoldDB" id="A0AAD6WQQ3"/>
<name>A0AAD6WQQ3_9AGAR</name>
<keyword evidence="2" id="KW-1185">Reference proteome</keyword>
<organism evidence="1 2">
    <name type="scientific">Mycena alexandri</name>
    <dbReference type="NCBI Taxonomy" id="1745969"/>
    <lineage>
        <taxon>Eukaryota</taxon>
        <taxon>Fungi</taxon>
        <taxon>Dikarya</taxon>
        <taxon>Basidiomycota</taxon>
        <taxon>Agaricomycotina</taxon>
        <taxon>Agaricomycetes</taxon>
        <taxon>Agaricomycetidae</taxon>
        <taxon>Agaricales</taxon>
        <taxon>Marasmiineae</taxon>
        <taxon>Mycenaceae</taxon>
        <taxon>Mycena</taxon>
    </lineage>
</organism>
<gene>
    <name evidence="1" type="ORF">C8F04DRAFT_1279533</name>
</gene>
<dbReference type="Proteomes" id="UP001218188">
    <property type="component" value="Unassembled WGS sequence"/>
</dbReference>
<proteinExistence type="predicted"/>
<reference evidence="1" key="1">
    <citation type="submission" date="2023-03" db="EMBL/GenBank/DDBJ databases">
        <title>Massive genome expansion in bonnet fungi (Mycena s.s.) driven by repeated elements and novel gene families across ecological guilds.</title>
        <authorList>
            <consortium name="Lawrence Berkeley National Laboratory"/>
            <person name="Harder C.B."/>
            <person name="Miyauchi S."/>
            <person name="Viragh M."/>
            <person name="Kuo A."/>
            <person name="Thoen E."/>
            <person name="Andreopoulos B."/>
            <person name="Lu D."/>
            <person name="Skrede I."/>
            <person name="Drula E."/>
            <person name="Henrissat B."/>
            <person name="Morin E."/>
            <person name="Kohler A."/>
            <person name="Barry K."/>
            <person name="LaButti K."/>
            <person name="Morin E."/>
            <person name="Salamov A."/>
            <person name="Lipzen A."/>
            <person name="Mereny Z."/>
            <person name="Hegedus B."/>
            <person name="Baldrian P."/>
            <person name="Stursova M."/>
            <person name="Weitz H."/>
            <person name="Taylor A."/>
            <person name="Grigoriev I.V."/>
            <person name="Nagy L.G."/>
            <person name="Martin F."/>
            <person name="Kauserud H."/>
        </authorList>
    </citation>
    <scope>NUCLEOTIDE SEQUENCE</scope>
    <source>
        <strain evidence="1">CBHHK200</strain>
    </source>
</reference>
<evidence type="ECO:0000313" key="1">
    <source>
        <dbReference type="EMBL" id="KAJ7017424.1"/>
    </source>
</evidence>
<accession>A0AAD6WQQ3</accession>
<comment type="caution">
    <text evidence="1">The sequence shown here is derived from an EMBL/GenBank/DDBJ whole genome shotgun (WGS) entry which is preliminary data.</text>
</comment>
<dbReference type="EMBL" id="JARJCM010000411">
    <property type="protein sequence ID" value="KAJ7017424.1"/>
    <property type="molecule type" value="Genomic_DNA"/>
</dbReference>
<sequence>MSLYIDGVLASSVGFSPVPRSSISRAFLSRIPARYSSQFGVTTVAGPFASLSTILHCELSATDSTDFVLGLDWVSMHSSPLPLARQLGLIILRLCTQHQERSTPYLPCSILLRPSVIRCLVFGGDYSRYL</sequence>
<evidence type="ECO:0000313" key="2">
    <source>
        <dbReference type="Proteomes" id="UP001218188"/>
    </source>
</evidence>